<sequence length="542" mass="60203">MDGSVENLSNKSIRLQFTRWVTKWCHNLHTADRNLDKPDITSLLWLLQSIGFQIRHFEKSENENIDPNNGDNASVKIQIECTTSKIRASLELNDVKCQCPTSQDSDEASFWSVSGTAPTGSMDSINRYEEAGSTLLPCLNKDTQLIIHDIIHSLLKIIKSESQEHQSINISKKIKHKAIEIPEAFTRCYTQPEMSSPTQRKIKNDNINNLDFSNINNFDRRSSNIYHISSMMNPKIPSITTTPPTAAVQLPKESVPSLLRQDTWDMELKKIENEPRPLLPQNKYLPNISTELNTSLGQVSLQSDDSTYTLTECLKRARFYIEKAQKLQANKQSQKPLNLSINKPKNSDSINETTTSSKLLRTRNSICASLSSAVKSNSQKRVIRRSTSGIVEKCADNTDFVPIKSLKLSATSIIKTTPPKTMSTNLTVKCETIGESSQAFASDVAGAQPKIRPLSSSLSVNPTSKRRVSAGTRELNLRSPSSKGDVSQIKTSIIRRSTSGGSSSMANALTLKPATVSILKSELDSNIKKPTSNLSKFVFTKK</sequence>
<gene>
    <name evidence="2" type="ORF">PV327_011248</name>
</gene>
<dbReference type="EMBL" id="JAQQBR010002066">
    <property type="protein sequence ID" value="KAK0158032.1"/>
    <property type="molecule type" value="Genomic_DNA"/>
</dbReference>
<dbReference type="Proteomes" id="UP001168972">
    <property type="component" value="Unassembled WGS sequence"/>
</dbReference>
<feature type="region of interest" description="Disordered" evidence="1">
    <location>
        <begin position="331"/>
        <end position="356"/>
    </location>
</feature>
<reference evidence="2" key="2">
    <citation type="submission" date="2023-03" db="EMBL/GenBank/DDBJ databases">
        <authorList>
            <person name="Inwood S.N."/>
            <person name="Skelly J.G."/>
            <person name="Guhlin J."/>
            <person name="Harrop T.W.R."/>
            <person name="Goldson S.G."/>
            <person name="Dearden P.K."/>
        </authorList>
    </citation>
    <scope>NUCLEOTIDE SEQUENCE</scope>
    <source>
        <strain evidence="2">Lincoln</strain>
        <tissue evidence="2">Whole body</tissue>
    </source>
</reference>
<organism evidence="2 3">
    <name type="scientific">Microctonus hyperodae</name>
    <name type="common">Parasitoid wasp</name>
    <dbReference type="NCBI Taxonomy" id="165561"/>
    <lineage>
        <taxon>Eukaryota</taxon>
        <taxon>Metazoa</taxon>
        <taxon>Ecdysozoa</taxon>
        <taxon>Arthropoda</taxon>
        <taxon>Hexapoda</taxon>
        <taxon>Insecta</taxon>
        <taxon>Pterygota</taxon>
        <taxon>Neoptera</taxon>
        <taxon>Endopterygota</taxon>
        <taxon>Hymenoptera</taxon>
        <taxon>Apocrita</taxon>
        <taxon>Ichneumonoidea</taxon>
        <taxon>Braconidae</taxon>
        <taxon>Euphorinae</taxon>
        <taxon>Microctonus</taxon>
    </lineage>
</organism>
<comment type="caution">
    <text evidence="2">The sequence shown here is derived from an EMBL/GenBank/DDBJ whole genome shotgun (WGS) entry which is preliminary data.</text>
</comment>
<evidence type="ECO:0000313" key="3">
    <source>
        <dbReference type="Proteomes" id="UP001168972"/>
    </source>
</evidence>
<keyword evidence="3" id="KW-1185">Reference proteome</keyword>
<reference evidence="2" key="1">
    <citation type="journal article" date="2023" name="bioRxiv">
        <title>Scaffold-level genome assemblies of two parasitoid biocontrol wasps reveal the parthenogenesis mechanism and an associated novel virus.</title>
        <authorList>
            <person name="Inwood S."/>
            <person name="Skelly J."/>
            <person name="Guhlin J."/>
            <person name="Harrop T."/>
            <person name="Goldson S."/>
            <person name="Dearden P."/>
        </authorList>
    </citation>
    <scope>NUCLEOTIDE SEQUENCE</scope>
    <source>
        <strain evidence="2">Lincoln</strain>
        <tissue evidence="2">Whole body</tissue>
    </source>
</reference>
<name>A0AA39C528_MICHY</name>
<accession>A0AA39C528</accession>
<feature type="region of interest" description="Disordered" evidence="1">
    <location>
        <begin position="455"/>
        <end position="484"/>
    </location>
</feature>
<proteinExistence type="predicted"/>
<evidence type="ECO:0000313" key="2">
    <source>
        <dbReference type="EMBL" id="KAK0158032.1"/>
    </source>
</evidence>
<evidence type="ECO:0000256" key="1">
    <source>
        <dbReference type="SAM" id="MobiDB-lite"/>
    </source>
</evidence>
<protein>
    <submittedName>
        <fullName evidence="2">Uncharacterized protein</fullName>
    </submittedName>
</protein>
<dbReference type="AlphaFoldDB" id="A0AA39C528"/>